<protein>
    <recommendedName>
        <fullName evidence="7">GB1/RHD3-type G domain-containing protein</fullName>
    </recommendedName>
</protein>
<dbReference type="EMBL" id="VLTM01000005">
    <property type="protein sequence ID" value="KAA0167390.1"/>
    <property type="molecule type" value="Genomic_DNA"/>
</dbReference>
<evidence type="ECO:0000256" key="3">
    <source>
        <dbReference type="ARBA" id="ARBA00023134"/>
    </source>
</evidence>
<evidence type="ECO:0000256" key="6">
    <source>
        <dbReference type="SAM" id="MobiDB-lite"/>
    </source>
</evidence>
<dbReference type="SUPFAM" id="SSF48340">
    <property type="entry name" value="Interferon-induced guanylate-binding protein 1 (GBP1), C-terminal domain"/>
    <property type="match status" value="1"/>
</dbReference>
<dbReference type="GO" id="GO:0005525">
    <property type="term" value="F:GTP binding"/>
    <property type="evidence" value="ECO:0007669"/>
    <property type="project" value="UniProtKB-KW"/>
</dbReference>
<evidence type="ECO:0000313" key="11">
    <source>
        <dbReference type="Proteomes" id="UP000325113"/>
    </source>
</evidence>
<feature type="region of interest" description="Disordered" evidence="6">
    <location>
        <begin position="679"/>
        <end position="706"/>
    </location>
</feature>
<dbReference type="PROSITE" id="PS51715">
    <property type="entry name" value="G_GB1_RHD3"/>
    <property type="match status" value="1"/>
</dbReference>
<evidence type="ECO:0000313" key="10">
    <source>
        <dbReference type="Proteomes" id="UP000324907"/>
    </source>
</evidence>
<keyword evidence="3" id="KW-0342">GTP-binding</keyword>
<evidence type="ECO:0000256" key="4">
    <source>
        <dbReference type="PROSITE-ProRule" id="PRU01052"/>
    </source>
</evidence>
<dbReference type="PANTHER" id="PTHR10751">
    <property type="entry name" value="GUANYLATE BINDING PROTEIN"/>
    <property type="match status" value="1"/>
</dbReference>
<sequence>MADAAASMPAGAAGSKAPAGDLAGPIPFITVDEATNKFVVAPEAVDYLRGLNPKRRLAIVSIAGMYRTGKSYILNMVMGRPAGFEVGPTVRACTKGIWLWGGVISAKDMPQGDVAADVKPALGSQAASSGGEEDTVDLLFMDTEGLGSTSRSETYDSRVFALALLLSSYFVYNSVGTIDGSAISKLSLVVNLTKHIHVRSHSRDADTGSEFGQFFPQFLWVVRDFGVRLERDGRRISARDYLEDALKPEPGVTDGADTKNSVRLLLRSFFPERDCVTMVRPVTDEAKLAGLAAEPWDALRPEFRAQVDALRRRVFTGARPKTLFGQPVSGAMLVELAAAYTGAMNENRAPTISTAWERVVDSRCAEAAEAALREYDAAFRELSTARAKADAAAEAAGAAEGGGGAAASAGAAATGAGGEGAAADNAAAAAVAGARARISALREGPGPGAAALRADVLSSAALLEVADEALARATARFRRDAVKDDARAEPFAGRVAAGAAERRRELVAANEAASARACAAVAAAAWEAAAEAVPALTSAASSATAAAAAEGAAAGGDGGGAGGGGGGGGATHATASRVVDAARRRLAAFEAAYRTCAVGPARERVWGGWVLGRPLEAAAADADVADGAARRALQAARSEAEAVRLEKLEAEGRLRVAEEAARSERARLQAALESAAAEGATKQEALRSQLEAASDERRRVEARAERARAAAEEEAAARRDELKEARAAETAARTALSTAQAGLLARLEAKLDSSAELAEARGRIATLTKLAADARVSEEAAEKRAAVAEERAAAATDRAASLARETELLRESVEVKQHLIDAREAEKEEVEYQWGVSKAENASLESEKLELQTAVAGWKGLCGQLKVALGRRGPPSGLDEIERRLYASV</sequence>
<keyword evidence="2" id="KW-0378">Hydrolase</keyword>
<name>A0A5A8DU61_CAFRO</name>
<comment type="similarity">
    <text evidence="4">Belongs to the TRAFAC class dynamin-like GTPase superfamily. GB1/RHD3 GTPase family.</text>
</comment>
<keyword evidence="5" id="KW-0175">Coiled coil</keyword>
<evidence type="ECO:0000313" key="9">
    <source>
        <dbReference type="EMBL" id="KAA0167390.1"/>
    </source>
</evidence>
<dbReference type="Pfam" id="PF02263">
    <property type="entry name" value="GBP"/>
    <property type="match status" value="1"/>
</dbReference>
<accession>A0A5A8DU61</accession>
<dbReference type="Gene3D" id="1.20.1000.10">
    <property type="entry name" value="Guanylate-binding protein, C-terminal domain"/>
    <property type="match status" value="1"/>
</dbReference>
<keyword evidence="1" id="KW-0547">Nucleotide-binding</keyword>
<gene>
    <name evidence="8" type="ORF">FNF28_06143</name>
    <name evidence="9" type="ORF">FNF31_00831</name>
</gene>
<evidence type="ECO:0000313" key="8">
    <source>
        <dbReference type="EMBL" id="KAA0158616.1"/>
    </source>
</evidence>
<dbReference type="InterPro" id="IPR030386">
    <property type="entry name" value="G_GB1_RHD3_dom"/>
</dbReference>
<feature type="domain" description="GB1/RHD3-type G" evidence="7">
    <location>
        <begin position="54"/>
        <end position="322"/>
    </location>
</feature>
<dbReference type="AlphaFoldDB" id="A0A5A8DU61"/>
<dbReference type="FunFam" id="3.40.50.300:FF:001470">
    <property type="entry name" value="Interferon-induced guanylate-binding protein 1"/>
    <property type="match status" value="1"/>
</dbReference>
<evidence type="ECO:0000256" key="2">
    <source>
        <dbReference type="ARBA" id="ARBA00022801"/>
    </source>
</evidence>
<dbReference type="InterPro" id="IPR015894">
    <property type="entry name" value="Guanylate-bd_N"/>
</dbReference>
<reference evidence="10 11" key="1">
    <citation type="submission" date="2019-07" db="EMBL/GenBank/DDBJ databases">
        <title>Genomes of Cafeteria roenbergensis.</title>
        <authorList>
            <person name="Fischer M.G."/>
            <person name="Hackl T."/>
            <person name="Roman M."/>
        </authorList>
    </citation>
    <scope>NUCLEOTIDE SEQUENCE [LARGE SCALE GENOMIC DNA]</scope>
    <source>
        <strain evidence="9 11">Cflag</strain>
        <strain evidence="8 10">RCC970-E3</strain>
    </source>
</reference>
<comment type="caution">
    <text evidence="9">The sequence shown here is derived from an EMBL/GenBank/DDBJ whole genome shotgun (WGS) entry which is preliminary data.</text>
</comment>
<feature type="coiled-coil region" evidence="5">
    <location>
        <begin position="778"/>
        <end position="805"/>
    </location>
</feature>
<dbReference type="CDD" id="cd01851">
    <property type="entry name" value="GBP"/>
    <property type="match status" value="1"/>
</dbReference>
<feature type="compositionally biased region" description="Basic and acidic residues" evidence="6">
    <location>
        <begin position="694"/>
        <end position="706"/>
    </location>
</feature>
<dbReference type="Gene3D" id="3.40.50.300">
    <property type="entry name" value="P-loop containing nucleotide triphosphate hydrolases"/>
    <property type="match status" value="1"/>
</dbReference>
<evidence type="ECO:0000259" key="7">
    <source>
        <dbReference type="PROSITE" id="PS51715"/>
    </source>
</evidence>
<evidence type="ECO:0000256" key="1">
    <source>
        <dbReference type="ARBA" id="ARBA00022741"/>
    </source>
</evidence>
<dbReference type="InterPro" id="IPR036543">
    <property type="entry name" value="Guanylate-bd_C_sf"/>
</dbReference>
<dbReference type="GO" id="GO:0003924">
    <property type="term" value="F:GTPase activity"/>
    <property type="evidence" value="ECO:0007669"/>
    <property type="project" value="InterPro"/>
</dbReference>
<evidence type="ECO:0000256" key="5">
    <source>
        <dbReference type="SAM" id="Coils"/>
    </source>
</evidence>
<dbReference type="Proteomes" id="UP000325113">
    <property type="component" value="Unassembled WGS sequence"/>
</dbReference>
<dbReference type="InterPro" id="IPR027417">
    <property type="entry name" value="P-loop_NTPase"/>
</dbReference>
<dbReference type="Proteomes" id="UP000324907">
    <property type="component" value="Unassembled WGS sequence"/>
</dbReference>
<organism evidence="9 11">
    <name type="scientific">Cafeteria roenbergensis</name>
    <name type="common">Marine flagellate</name>
    <dbReference type="NCBI Taxonomy" id="33653"/>
    <lineage>
        <taxon>Eukaryota</taxon>
        <taxon>Sar</taxon>
        <taxon>Stramenopiles</taxon>
        <taxon>Bigyra</taxon>
        <taxon>Opalozoa</taxon>
        <taxon>Bicosoecida</taxon>
        <taxon>Cafeteriaceae</taxon>
        <taxon>Cafeteria</taxon>
    </lineage>
</organism>
<dbReference type="SUPFAM" id="SSF52540">
    <property type="entry name" value="P-loop containing nucleoside triphosphate hydrolases"/>
    <property type="match status" value="1"/>
</dbReference>
<proteinExistence type="inferred from homology"/>
<dbReference type="EMBL" id="VLTL01000144">
    <property type="protein sequence ID" value="KAA0158616.1"/>
    <property type="molecule type" value="Genomic_DNA"/>
</dbReference>